<feature type="modified residue" description="N6-(pyridoxal phosphate)lysine" evidence="4">
    <location>
        <position position="171"/>
    </location>
</feature>
<comment type="caution">
    <text evidence="6">The sequence shown here is derived from an EMBL/GenBank/DDBJ whole genome shotgun (WGS) entry which is preliminary data.</text>
</comment>
<keyword evidence="7" id="KW-1185">Reference proteome</keyword>
<dbReference type="Gene3D" id="3.90.1150.10">
    <property type="entry name" value="Aspartate Aminotransferase, domain 1"/>
    <property type="match status" value="1"/>
</dbReference>
<feature type="active site" description="Proton acceptor" evidence="3">
    <location>
        <position position="171"/>
    </location>
</feature>
<keyword evidence="6" id="KW-0032">Aminotransferase</keyword>
<dbReference type="GO" id="GO:0000271">
    <property type="term" value="P:polysaccharide biosynthetic process"/>
    <property type="evidence" value="ECO:0007669"/>
    <property type="project" value="TreeGrafter"/>
</dbReference>
<comment type="similarity">
    <text evidence="2 5">Belongs to the DegT/DnrJ/EryC1 family.</text>
</comment>
<dbReference type="Proteomes" id="UP000291822">
    <property type="component" value="Unassembled WGS sequence"/>
</dbReference>
<dbReference type="GO" id="GO:0008483">
    <property type="term" value="F:transaminase activity"/>
    <property type="evidence" value="ECO:0007669"/>
    <property type="project" value="UniProtKB-KW"/>
</dbReference>
<evidence type="ECO:0000256" key="4">
    <source>
        <dbReference type="PIRSR" id="PIRSR000390-2"/>
    </source>
</evidence>
<dbReference type="RefSeq" id="WP_131406690.1">
    <property type="nucleotide sequence ID" value="NZ_SJTG01000002.1"/>
</dbReference>
<evidence type="ECO:0000313" key="7">
    <source>
        <dbReference type="Proteomes" id="UP000291822"/>
    </source>
</evidence>
<protein>
    <submittedName>
        <fullName evidence="6">Nucleotide sugar aminotransferase</fullName>
    </submittedName>
</protein>
<dbReference type="SUPFAM" id="SSF53383">
    <property type="entry name" value="PLP-dependent transferases"/>
    <property type="match status" value="1"/>
</dbReference>
<dbReference type="EMBL" id="SJTG01000002">
    <property type="protein sequence ID" value="TCI09547.1"/>
    <property type="molecule type" value="Genomic_DNA"/>
</dbReference>
<dbReference type="InterPro" id="IPR015422">
    <property type="entry name" value="PyrdxlP-dep_Trfase_small"/>
</dbReference>
<dbReference type="GO" id="GO:0030170">
    <property type="term" value="F:pyridoxal phosphate binding"/>
    <property type="evidence" value="ECO:0007669"/>
    <property type="project" value="TreeGrafter"/>
</dbReference>
<dbReference type="PIRSF" id="PIRSF000390">
    <property type="entry name" value="PLP_StrS"/>
    <property type="match status" value="1"/>
</dbReference>
<dbReference type="InterPro" id="IPR000653">
    <property type="entry name" value="DegT/StrS_aminotransferase"/>
</dbReference>
<dbReference type="PANTHER" id="PTHR30244">
    <property type="entry name" value="TRANSAMINASE"/>
    <property type="match status" value="1"/>
</dbReference>
<dbReference type="InterPro" id="IPR015421">
    <property type="entry name" value="PyrdxlP-dep_Trfase_major"/>
</dbReference>
<evidence type="ECO:0000256" key="2">
    <source>
        <dbReference type="ARBA" id="ARBA00037999"/>
    </source>
</evidence>
<dbReference type="InterPro" id="IPR015424">
    <property type="entry name" value="PyrdxlP-dep_Trfase"/>
</dbReference>
<dbReference type="AlphaFoldDB" id="A0A4R0YL49"/>
<sequence>MRELPPTAGLPLRLTDLRPGRAALAAHMARWLGVEQLQLECSGTAAMVVALRAMQRLRPQRDEVVVPAWTCPLVALAIHRAGLKPRLCDLAPNHFDMDAALLAQICNERTLAIVPTHIAGRVADVQASLEVAHRHGAYVLEDAAQALGATQDGRSVGLLGDAGFFSLAVGKGLTLFEGGLLLARDTCLRDAFAASHDDTIHADAGMDWKRALELVGYTLAYRPSLLPLAYGRPLRKALAAHDPVAAVGDDFGPDIPLHTVSAWRQAVGARALPRLRPFLDTTRAQAVHRVARLRQIPGITVFDDAPGQRGAWPFLLLTLPDEAMRDSALETLWTAGLGVSRLFIHALPDYGYLRDIVADTPLPNARAFAARSLTITNSPWLDEATFETICQTLARAAGAGHAA</sequence>
<evidence type="ECO:0000256" key="1">
    <source>
        <dbReference type="ARBA" id="ARBA00022898"/>
    </source>
</evidence>
<name>A0A4R0YL49_9GAMM</name>
<dbReference type="Gene3D" id="3.40.640.10">
    <property type="entry name" value="Type I PLP-dependent aspartate aminotransferase-like (Major domain)"/>
    <property type="match status" value="1"/>
</dbReference>
<organism evidence="6 7">
    <name type="scientific">Dyella soli</name>
    <dbReference type="NCBI Taxonomy" id="522319"/>
    <lineage>
        <taxon>Bacteria</taxon>
        <taxon>Pseudomonadati</taxon>
        <taxon>Pseudomonadota</taxon>
        <taxon>Gammaproteobacteria</taxon>
        <taxon>Lysobacterales</taxon>
        <taxon>Rhodanobacteraceae</taxon>
        <taxon>Dyella</taxon>
    </lineage>
</organism>
<evidence type="ECO:0000313" key="6">
    <source>
        <dbReference type="EMBL" id="TCI09547.1"/>
    </source>
</evidence>
<evidence type="ECO:0000256" key="5">
    <source>
        <dbReference type="RuleBase" id="RU004508"/>
    </source>
</evidence>
<gene>
    <name evidence="6" type="ORF">EZM97_11300</name>
</gene>
<reference evidence="6 7" key="1">
    <citation type="submission" date="2019-02" db="EMBL/GenBank/DDBJ databases">
        <title>Dyella amyloliquefaciens sp. nov., isolated from forest soil.</title>
        <authorList>
            <person name="Gao Z.-H."/>
            <person name="Qiu L.-H."/>
        </authorList>
    </citation>
    <scope>NUCLEOTIDE SEQUENCE [LARGE SCALE GENOMIC DNA]</scope>
    <source>
        <strain evidence="6 7">KACC 12747</strain>
    </source>
</reference>
<evidence type="ECO:0000256" key="3">
    <source>
        <dbReference type="PIRSR" id="PIRSR000390-1"/>
    </source>
</evidence>
<keyword evidence="6" id="KW-0808">Transferase</keyword>
<accession>A0A4R0YL49</accession>
<dbReference type="Pfam" id="PF01041">
    <property type="entry name" value="DegT_DnrJ_EryC1"/>
    <property type="match status" value="1"/>
</dbReference>
<keyword evidence="1 4" id="KW-0663">Pyridoxal phosphate</keyword>
<proteinExistence type="inferred from homology"/>
<dbReference type="PANTHER" id="PTHR30244:SF34">
    <property type="entry name" value="DTDP-4-AMINO-4,6-DIDEOXYGALACTOSE TRANSAMINASE"/>
    <property type="match status" value="1"/>
</dbReference>